<reference evidence="8" key="1">
    <citation type="submission" date="2025-08" db="UniProtKB">
        <authorList>
            <consortium name="Ensembl"/>
        </authorList>
    </citation>
    <scope>IDENTIFICATION</scope>
</reference>
<sequence length="143" mass="15652">IICTLGTLVVVRDYFCSATVAEFATDIHGPQRNSSVGFATRKIGGVTKPTTIISVDGDTVTVKTQSTIKNTEINFKLGEEFDETTADDRKVKSMVTVENGKLVHIQKWDGKETSLVREVSGNNLTLTLTLGDVVCTRHYEKAE</sequence>
<evidence type="ECO:0000256" key="6">
    <source>
        <dbReference type="ARBA" id="ARBA00030108"/>
    </source>
</evidence>
<dbReference type="InterPro" id="IPR012674">
    <property type="entry name" value="Calycin"/>
</dbReference>
<comment type="similarity">
    <text evidence="2">Belongs to the calycin superfamily. Fatty-acid binding protein (FABP) family.</text>
</comment>
<keyword evidence="4" id="KW-0845">Vitamin A</keyword>
<dbReference type="STRING" id="80966.ENSAPOP00000033254"/>
<keyword evidence="9" id="KW-1185">Reference proteome</keyword>
<dbReference type="InParanoid" id="A0A3Q1GU70"/>
<protein>
    <recommendedName>
        <fullName evidence="3">Cellular retinoic acid-binding protein 1</fullName>
    </recommendedName>
    <alternativeName>
        <fullName evidence="6">Cellular retinoic acid-binding protein I</fullName>
    </alternativeName>
</protein>
<accession>A0A3Q1GU70</accession>
<proteinExistence type="inferred from homology"/>
<evidence type="ECO:0000259" key="7">
    <source>
        <dbReference type="Pfam" id="PF00061"/>
    </source>
</evidence>
<dbReference type="Pfam" id="PF00061">
    <property type="entry name" value="Lipocalin"/>
    <property type="match status" value="1"/>
</dbReference>
<keyword evidence="5" id="KW-0683">Retinol-binding</keyword>
<name>A0A3Q1GU70_9TELE</name>
<dbReference type="GO" id="GO:0019841">
    <property type="term" value="F:retinol binding"/>
    <property type="evidence" value="ECO:0007669"/>
    <property type="project" value="UniProtKB-KW"/>
</dbReference>
<dbReference type="SUPFAM" id="SSF50814">
    <property type="entry name" value="Lipocalins"/>
    <property type="match status" value="1"/>
</dbReference>
<dbReference type="GO" id="GO:0001947">
    <property type="term" value="P:heart looping"/>
    <property type="evidence" value="ECO:0007669"/>
    <property type="project" value="Ensembl"/>
</dbReference>
<dbReference type="FunFam" id="2.40.128.20:FF:000001">
    <property type="entry name" value="Fatty acid-binding protein, adipocyte"/>
    <property type="match status" value="1"/>
</dbReference>
<dbReference type="Gene3D" id="2.40.128.20">
    <property type="match status" value="1"/>
</dbReference>
<dbReference type="InterPro" id="IPR000566">
    <property type="entry name" value="Lipocln_cytosolic_FA-bd_dom"/>
</dbReference>
<dbReference type="Ensembl" id="ENSAPOT00000027965.1">
    <property type="protein sequence ID" value="ENSAPOP00000033254.1"/>
    <property type="gene ID" value="ENSAPOG00000021755.1"/>
</dbReference>
<evidence type="ECO:0000256" key="4">
    <source>
        <dbReference type="ARBA" id="ARBA00022893"/>
    </source>
</evidence>
<dbReference type="GeneTree" id="ENSGT00940000155104"/>
<dbReference type="Proteomes" id="UP000257200">
    <property type="component" value="Unplaced"/>
</dbReference>
<evidence type="ECO:0000313" key="9">
    <source>
        <dbReference type="Proteomes" id="UP000257200"/>
    </source>
</evidence>
<reference evidence="8" key="2">
    <citation type="submission" date="2025-09" db="UniProtKB">
        <authorList>
            <consortium name="Ensembl"/>
        </authorList>
    </citation>
    <scope>IDENTIFICATION</scope>
</reference>
<dbReference type="GO" id="GO:0043009">
    <property type="term" value="P:chordate embryonic development"/>
    <property type="evidence" value="ECO:0007669"/>
    <property type="project" value="Ensembl"/>
</dbReference>
<dbReference type="InterPro" id="IPR000463">
    <property type="entry name" value="Fatty_acid-bd"/>
</dbReference>
<dbReference type="PANTHER" id="PTHR11955">
    <property type="entry name" value="FATTY ACID BINDING PROTEIN"/>
    <property type="match status" value="1"/>
</dbReference>
<evidence type="ECO:0000256" key="5">
    <source>
        <dbReference type="ARBA" id="ARBA00023072"/>
    </source>
</evidence>
<dbReference type="PRINTS" id="PR00178">
    <property type="entry name" value="FATTYACIDBP"/>
</dbReference>
<evidence type="ECO:0000256" key="3">
    <source>
        <dbReference type="ARBA" id="ARBA00013592"/>
    </source>
</evidence>
<dbReference type="GO" id="GO:0016918">
    <property type="term" value="F:retinal binding"/>
    <property type="evidence" value="ECO:0007669"/>
    <property type="project" value="UniProtKB-KW"/>
</dbReference>
<evidence type="ECO:0000313" key="8">
    <source>
        <dbReference type="Ensembl" id="ENSAPOP00000033254.1"/>
    </source>
</evidence>
<dbReference type="AlphaFoldDB" id="A0A3Q1GU70"/>
<evidence type="ECO:0000256" key="2">
    <source>
        <dbReference type="ARBA" id="ARBA00008390"/>
    </source>
</evidence>
<evidence type="ECO:0000256" key="1">
    <source>
        <dbReference type="ARBA" id="ARBA00003699"/>
    </source>
</evidence>
<dbReference type="InterPro" id="IPR031259">
    <property type="entry name" value="ILBP"/>
</dbReference>
<comment type="function">
    <text evidence="1">Cytosolic CRABPs may regulate the access of retinoic acid to the nuclear retinoic acid receptors.</text>
</comment>
<feature type="domain" description="Lipocalin/cytosolic fatty-acid binding" evidence="7">
    <location>
        <begin position="35"/>
        <end position="141"/>
    </location>
</feature>
<organism evidence="8 9">
    <name type="scientific">Acanthochromis polyacanthus</name>
    <name type="common">spiny chromis</name>
    <dbReference type="NCBI Taxonomy" id="80966"/>
    <lineage>
        <taxon>Eukaryota</taxon>
        <taxon>Metazoa</taxon>
        <taxon>Chordata</taxon>
        <taxon>Craniata</taxon>
        <taxon>Vertebrata</taxon>
        <taxon>Euteleostomi</taxon>
        <taxon>Actinopterygii</taxon>
        <taxon>Neopterygii</taxon>
        <taxon>Teleostei</taxon>
        <taxon>Neoteleostei</taxon>
        <taxon>Acanthomorphata</taxon>
        <taxon>Ovalentaria</taxon>
        <taxon>Pomacentridae</taxon>
        <taxon>Acanthochromis</taxon>
    </lineage>
</organism>